<feature type="region of interest" description="Disordered" evidence="1">
    <location>
        <begin position="712"/>
        <end position="746"/>
    </location>
</feature>
<evidence type="ECO:0000313" key="4">
    <source>
        <dbReference type="Proteomes" id="UP000250275"/>
    </source>
</evidence>
<organism evidence="3 4">
    <name type="scientific">Eufriesea mexicana</name>
    <dbReference type="NCBI Taxonomy" id="516756"/>
    <lineage>
        <taxon>Eukaryota</taxon>
        <taxon>Metazoa</taxon>
        <taxon>Ecdysozoa</taxon>
        <taxon>Arthropoda</taxon>
        <taxon>Hexapoda</taxon>
        <taxon>Insecta</taxon>
        <taxon>Pterygota</taxon>
        <taxon>Neoptera</taxon>
        <taxon>Endopterygota</taxon>
        <taxon>Hymenoptera</taxon>
        <taxon>Apocrita</taxon>
        <taxon>Aculeata</taxon>
        <taxon>Apoidea</taxon>
        <taxon>Anthophila</taxon>
        <taxon>Apidae</taxon>
        <taxon>Eufriesea</taxon>
    </lineage>
</organism>
<feature type="compositionally biased region" description="Basic and acidic residues" evidence="1">
    <location>
        <begin position="502"/>
        <end position="515"/>
    </location>
</feature>
<keyword evidence="2" id="KW-0812">Transmembrane</keyword>
<feature type="region of interest" description="Disordered" evidence="1">
    <location>
        <begin position="496"/>
        <end position="553"/>
    </location>
</feature>
<protein>
    <submittedName>
        <fullName evidence="3">Uncharacterized protein</fullName>
    </submittedName>
</protein>
<dbReference type="EMBL" id="KQ767621">
    <property type="protein sequence ID" value="OAD53395.1"/>
    <property type="molecule type" value="Genomic_DNA"/>
</dbReference>
<evidence type="ECO:0000256" key="2">
    <source>
        <dbReference type="SAM" id="Phobius"/>
    </source>
</evidence>
<name>A0A310SGK8_9HYME</name>
<dbReference type="OrthoDB" id="8583677at2759"/>
<feature type="region of interest" description="Disordered" evidence="1">
    <location>
        <begin position="37"/>
        <end position="62"/>
    </location>
</feature>
<evidence type="ECO:0000313" key="3">
    <source>
        <dbReference type="EMBL" id="OAD53395.1"/>
    </source>
</evidence>
<keyword evidence="2" id="KW-1133">Transmembrane helix</keyword>
<keyword evidence="4" id="KW-1185">Reference proteome</keyword>
<feature type="region of interest" description="Disordered" evidence="1">
    <location>
        <begin position="94"/>
        <end position="138"/>
    </location>
</feature>
<dbReference type="InterPro" id="IPR018247">
    <property type="entry name" value="EF_Hand_1_Ca_BS"/>
</dbReference>
<gene>
    <name evidence="3" type="ORF">WN48_10273</name>
</gene>
<feature type="region of interest" description="Disordered" evidence="1">
    <location>
        <begin position="210"/>
        <end position="238"/>
    </location>
</feature>
<feature type="transmembrane region" description="Helical" evidence="2">
    <location>
        <begin position="650"/>
        <end position="669"/>
    </location>
</feature>
<reference evidence="3 4" key="1">
    <citation type="submission" date="2015-07" db="EMBL/GenBank/DDBJ databases">
        <title>The genome of Eufriesea mexicana.</title>
        <authorList>
            <person name="Pan H."/>
            <person name="Kapheim K."/>
        </authorList>
    </citation>
    <scope>NUCLEOTIDE SEQUENCE [LARGE SCALE GENOMIC DNA]</scope>
    <source>
        <strain evidence="3">0111107269</strain>
        <tissue evidence="3">Whole body</tissue>
    </source>
</reference>
<proteinExistence type="predicted"/>
<feature type="region of interest" description="Disordered" evidence="1">
    <location>
        <begin position="583"/>
        <end position="623"/>
    </location>
</feature>
<sequence length="792" mass="89487">MHDKICGGSWDEPPDAIPFLIGNPPTHLLFTWKPREKQRACQPRREADQDVGTRDTSHEFRHSRPTFQASVASGDRGELWTRGHVPEVAAQRRRHVQAAGHSKTAGGDRRFRARRNAGRIKQSLSDRVQPSANSERPRFKFGFREKARKPGEESLDTGDPKALAEQGQARAKLHKSDSFLKRFVRSSKDNIAEGCERLVRNIQKSPLVLRKKFLPNDEQRPEPPVRRKKSKKKPPEVDCVGKESFKSFYPDESTDIRVSVVCPTAELIEDDFLLVHKEPQVQGNNHEPPPSHASSNRISVIRSIDDEDSSKSVSVEDVEELIRTEDNLRLLEQRVLVRRRLEKSTKLLQALQPCQRRSWSEESLFHAIEQVHHKFQVGFPISKISIDSVAVDCSPIAHRRYARSACNQRRPAWEQSRSPEWRKKVEWRSWKAKRSPPPDDWQVQRSSRLEWSGDNGDGSADKLVPARKSRIRGDQVHARPTATSHVKCKLANFATSGGDDAAETRDREPAEEQSKQRLVANRLDENSSYGQPTVRHPSTPVHEPSHGSRVCPGLRIESTSVNDALGDSDLVTIRVNLGELDHVDDDHDARQPGRSLIATDPTPGKTRSKGQARPPTKKKRVKSKECKVVQGWNEGKMRFTIRMIRIRDKLMLGLSAFAILFTILLVMDLQMDLGYSGHHLVPSHGRVRVGDDPNTDTIYNNFRRKFLQRLNASKEQSSGDVSGTTQNSAKESGSEARDSRTEKTEVHDSFPDLVDIVVKSYGVSVYEGVARISGEDHSYNPTLGELKKVSPR</sequence>
<feature type="compositionally biased region" description="Polar residues" evidence="1">
    <location>
        <begin position="122"/>
        <end position="134"/>
    </location>
</feature>
<feature type="compositionally biased region" description="Basic and acidic residues" evidence="1">
    <location>
        <begin position="214"/>
        <end position="225"/>
    </location>
</feature>
<dbReference type="AlphaFoldDB" id="A0A310SGK8"/>
<dbReference type="Proteomes" id="UP000250275">
    <property type="component" value="Unassembled WGS sequence"/>
</dbReference>
<feature type="compositionally biased region" description="Polar residues" evidence="1">
    <location>
        <begin position="712"/>
        <end position="731"/>
    </location>
</feature>
<feature type="compositionally biased region" description="Basic and acidic residues" evidence="1">
    <location>
        <begin position="732"/>
        <end position="746"/>
    </location>
</feature>
<feature type="compositionally biased region" description="Basic residues" evidence="1">
    <location>
        <begin position="606"/>
        <end position="622"/>
    </location>
</feature>
<accession>A0A310SGK8</accession>
<keyword evidence="2" id="KW-0472">Membrane</keyword>
<evidence type="ECO:0000256" key="1">
    <source>
        <dbReference type="SAM" id="MobiDB-lite"/>
    </source>
</evidence>
<feature type="region of interest" description="Disordered" evidence="1">
    <location>
        <begin position="425"/>
        <end position="482"/>
    </location>
</feature>
<dbReference type="PROSITE" id="PS00018">
    <property type="entry name" value="EF_HAND_1"/>
    <property type="match status" value="1"/>
</dbReference>